<protein>
    <submittedName>
        <fullName evidence="1">Uncharacterized protein</fullName>
    </submittedName>
</protein>
<dbReference type="AlphaFoldDB" id="A0A317T1U2"/>
<organism evidence="1 2">
    <name type="scientific">Tuber magnatum</name>
    <name type="common">white Piedmont truffle</name>
    <dbReference type="NCBI Taxonomy" id="42249"/>
    <lineage>
        <taxon>Eukaryota</taxon>
        <taxon>Fungi</taxon>
        <taxon>Dikarya</taxon>
        <taxon>Ascomycota</taxon>
        <taxon>Pezizomycotina</taxon>
        <taxon>Pezizomycetes</taxon>
        <taxon>Pezizales</taxon>
        <taxon>Tuberaceae</taxon>
        <taxon>Tuber</taxon>
    </lineage>
</organism>
<comment type="caution">
    <text evidence="1">The sequence shown here is derived from an EMBL/GenBank/DDBJ whole genome shotgun (WGS) entry which is preliminary data.</text>
</comment>
<name>A0A317T1U2_9PEZI</name>
<gene>
    <name evidence="1" type="ORF">C7212DRAFT_305182</name>
</gene>
<sequence>MHCFGLWARTTCLRRLSLDFPLCYSSTRREGPAHRADYPGPLISCPCEVVTRISRIGSVGNSESVPHFTKSLFLHNYSINLIERPQVNSTIDKPSPVRLRDQVRQPYDRPDVHYYKTSCIWP</sequence>
<dbReference type="Proteomes" id="UP000246991">
    <property type="component" value="Unassembled WGS sequence"/>
</dbReference>
<evidence type="ECO:0000313" key="2">
    <source>
        <dbReference type="Proteomes" id="UP000246991"/>
    </source>
</evidence>
<accession>A0A317T1U2</accession>
<proteinExistence type="predicted"/>
<dbReference type="EMBL" id="PYWC01000006">
    <property type="protein sequence ID" value="PWW79737.1"/>
    <property type="molecule type" value="Genomic_DNA"/>
</dbReference>
<evidence type="ECO:0000313" key="1">
    <source>
        <dbReference type="EMBL" id="PWW79737.1"/>
    </source>
</evidence>
<keyword evidence="2" id="KW-1185">Reference proteome</keyword>
<reference evidence="1 2" key="1">
    <citation type="submission" date="2018-03" db="EMBL/GenBank/DDBJ databases">
        <title>Genomes of Pezizomycetes fungi and the evolution of truffles.</title>
        <authorList>
            <person name="Murat C."/>
            <person name="Payen T."/>
            <person name="Noel B."/>
            <person name="Kuo A."/>
            <person name="Martin F.M."/>
        </authorList>
    </citation>
    <scope>NUCLEOTIDE SEQUENCE [LARGE SCALE GENOMIC DNA]</scope>
    <source>
        <strain evidence="1">091103-1</strain>
    </source>
</reference>